<feature type="binding site" evidence="5 8">
    <location>
        <begin position="163"/>
        <end position="165"/>
    </location>
    <ligand>
        <name>substrate</name>
    </ligand>
</feature>
<dbReference type="NCBIfam" id="NF010925">
    <property type="entry name" value="PRK14345.1"/>
    <property type="match status" value="1"/>
</dbReference>
<dbReference type="Proteomes" id="UP000316887">
    <property type="component" value="Unassembled WGS sequence"/>
</dbReference>
<evidence type="ECO:0000256" key="2">
    <source>
        <dbReference type="ARBA" id="ARBA00022679"/>
    </source>
</evidence>
<keyword evidence="5" id="KW-0963">Cytoplasm</keyword>
<evidence type="ECO:0000256" key="4">
    <source>
        <dbReference type="ARBA" id="ARBA00024732"/>
    </source>
</evidence>
<keyword evidence="3 5" id="KW-0012">Acyltransferase</keyword>
<proteinExistence type="inferred from homology"/>
<dbReference type="HAMAP" id="MF_00013">
    <property type="entry name" value="LipB"/>
    <property type="match status" value="1"/>
</dbReference>
<gene>
    <name evidence="5" type="primary">lipB</name>
    <name evidence="11" type="ORF">FBY58_1249</name>
</gene>
<dbReference type="PROSITE" id="PS51733">
    <property type="entry name" value="BPL_LPL_CATALYTIC"/>
    <property type="match status" value="1"/>
</dbReference>
<feature type="active site" description="Acyl-thioester intermediate" evidence="5 7">
    <location>
        <position position="181"/>
    </location>
</feature>
<dbReference type="NCBIfam" id="TIGR00214">
    <property type="entry name" value="lipB"/>
    <property type="match status" value="1"/>
</dbReference>
<evidence type="ECO:0000256" key="5">
    <source>
        <dbReference type="HAMAP-Rule" id="MF_00013"/>
    </source>
</evidence>
<feature type="domain" description="BPL/LPL catalytic" evidence="10">
    <location>
        <begin position="40"/>
        <end position="219"/>
    </location>
</feature>
<feature type="binding site" evidence="5 8">
    <location>
        <begin position="79"/>
        <end position="86"/>
    </location>
    <ligand>
        <name>substrate</name>
    </ligand>
</feature>
<dbReference type="AlphaFoldDB" id="A0A542W239"/>
<dbReference type="GO" id="GO:0005737">
    <property type="term" value="C:cytoplasm"/>
    <property type="evidence" value="ECO:0007669"/>
    <property type="project" value="UniProtKB-SubCell"/>
</dbReference>
<dbReference type="SUPFAM" id="SSF55681">
    <property type="entry name" value="Class II aaRS and biotin synthetases"/>
    <property type="match status" value="1"/>
</dbReference>
<dbReference type="InterPro" id="IPR020605">
    <property type="entry name" value="Octanoyltransferase_CS"/>
</dbReference>
<dbReference type="CDD" id="cd16444">
    <property type="entry name" value="LipB"/>
    <property type="match status" value="1"/>
</dbReference>
<dbReference type="PROSITE" id="PS01313">
    <property type="entry name" value="LIPB"/>
    <property type="match status" value="1"/>
</dbReference>
<reference evidence="11 12" key="1">
    <citation type="submission" date="2019-06" db="EMBL/GenBank/DDBJ databases">
        <title>Genome sequencing of Zymomonas mobilis strains for genetic engineering and biofuel applications.</title>
        <authorList>
            <person name="Teravest M."/>
        </authorList>
    </citation>
    <scope>NUCLEOTIDE SEQUENCE [LARGE SCALE GENOMIC DNA]</scope>
    <source>
        <strain evidence="11 12">AN0101</strain>
    </source>
</reference>
<comment type="similarity">
    <text evidence="5 6">Belongs to the LipB family.</text>
</comment>
<evidence type="ECO:0000256" key="6">
    <source>
        <dbReference type="PIRNR" id="PIRNR016262"/>
    </source>
</evidence>
<evidence type="ECO:0000259" key="10">
    <source>
        <dbReference type="PROSITE" id="PS51733"/>
    </source>
</evidence>
<evidence type="ECO:0000256" key="1">
    <source>
        <dbReference type="ARBA" id="ARBA00004821"/>
    </source>
</evidence>
<comment type="miscellaneous">
    <text evidence="5">In the reaction, the free carboxyl group of octanoic acid is attached via an amide linkage to the epsilon-amino group of a specific lysine residue of lipoyl domains of lipoate-dependent enzymes.</text>
</comment>
<evidence type="ECO:0000313" key="11">
    <source>
        <dbReference type="EMBL" id="TQL17651.1"/>
    </source>
</evidence>
<dbReference type="PANTHER" id="PTHR10993:SF7">
    <property type="entry name" value="LIPOYLTRANSFERASE 2, MITOCHONDRIAL-RELATED"/>
    <property type="match status" value="1"/>
</dbReference>
<evidence type="ECO:0000256" key="7">
    <source>
        <dbReference type="PIRSR" id="PIRSR016262-1"/>
    </source>
</evidence>
<comment type="subcellular location">
    <subcellularLocation>
        <location evidence="5">Cytoplasm</location>
    </subcellularLocation>
</comment>
<comment type="pathway">
    <text evidence="1 5 6">Protein modification; protein lipoylation via endogenous pathway; protein N(6)-(lipoyl)lysine from octanoyl-[acyl-carrier-protein]: step 1/2.</text>
</comment>
<comment type="caution">
    <text evidence="11">The sequence shown here is derived from an EMBL/GenBank/DDBJ whole genome shotgun (WGS) entry which is preliminary data.</text>
</comment>
<evidence type="ECO:0000256" key="9">
    <source>
        <dbReference type="PIRSR" id="PIRSR016262-3"/>
    </source>
</evidence>
<dbReference type="OrthoDB" id="9787061at2"/>
<dbReference type="EC" id="2.3.1.181" evidence="5 6"/>
<dbReference type="Pfam" id="PF21948">
    <property type="entry name" value="LplA-B_cat"/>
    <property type="match status" value="1"/>
</dbReference>
<dbReference type="PANTHER" id="PTHR10993">
    <property type="entry name" value="OCTANOYLTRANSFERASE"/>
    <property type="match status" value="1"/>
</dbReference>
<dbReference type="EMBL" id="VFOF01000001">
    <property type="protein sequence ID" value="TQL17651.1"/>
    <property type="molecule type" value="Genomic_DNA"/>
</dbReference>
<dbReference type="NCBIfam" id="NF010921">
    <property type="entry name" value="PRK14341.1"/>
    <property type="match status" value="1"/>
</dbReference>
<protein>
    <recommendedName>
        <fullName evidence="5 6">Octanoyltransferase</fullName>
        <ecNumber evidence="5 6">2.3.1.181</ecNumber>
    </recommendedName>
    <alternativeName>
        <fullName evidence="5">Lipoate-protein ligase B</fullName>
    </alternativeName>
    <alternativeName>
        <fullName evidence="5">Lipoyl/octanoyl transferase</fullName>
    </alternativeName>
    <alternativeName>
        <fullName evidence="5">Octanoyl-[acyl-carrier-protein]-protein N-octanoyltransferase</fullName>
    </alternativeName>
</protein>
<comment type="function">
    <text evidence="4 5 6">Catalyzes the transfer of endogenously produced octanoic acid from octanoyl-acyl-carrier-protein onto the lipoyl domains of lipoate-dependent enzymes. Lipoyl-ACP can also act as a substrate although octanoyl-ACP is likely to be the physiological substrate.</text>
</comment>
<keyword evidence="2 5" id="KW-0808">Transferase</keyword>
<dbReference type="RefSeq" id="WP_141919972.1">
    <property type="nucleotide sequence ID" value="NZ_VFOF01000001.1"/>
</dbReference>
<accession>A0A542W239</accession>
<organism evidence="11 12">
    <name type="scientific">Zymomonas mobilis</name>
    <dbReference type="NCBI Taxonomy" id="542"/>
    <lineage>
        <taxon>Bacteria</taxon>
        <taxon>Pseudomonadati</taxon>
        <taxon>Pseudomonadota</taxon>
        <taxon>Alphaproteobacteria</taxon>
        <taxon>Sphingomonadales</taxon>
        <taxon>Zymomonadaceae</taxon>
        <taxon>Zymomonas</taxon>
    </lineage>
</organism>
<dbReference type="InterPro" id="IPR045864">
    <property type="entry name" value="aa-tRNA-synth_II/BPL/LPL"/>
</dbReference>
<dbReference type="PIRSF" id="PIRSF016262">
    <property type="entry name" value="LPLase"/>
    <property type="match status" value="1"/>
</dbReference>
<comment type="catalytic activity">
    <reaction evidence="5 6">
        <text>octanoyl-[ACP] + L-lysyl-[protein] = N(6)-octanoyl-L-lysyl-[protein] + holo-[ACP] + H(+)</text>
        <dbReference type="Rhea" id="RHEA:17665"/>
        <dbReference type="Rhea" id="RHEA-COMP:9636"/>
        <dbReference type="Rhea" id="RHEA-COMP:9685"/>
        <dbReference type="Rhea" id="RHEA-COMP:9752"/>
        <dbReference type="Rhea" id="RHEA-COMP:9928"/>
        <dbReference type="ChEBI" id="CHEBI:15378"/>
        <dbReference type="ChEBI" id="CHEBI:29969"/>
        <dbReference type="ChEBI" id="CHEBI:64479"/>
        <dbReference type="ChEBI" id="CHEBI:78463"/>
        <dbReference type="ChEBI" id="CHEBI:78809"/>
        <dbReference type="EC" id="2.3.1.181"/>
    </reaction>
</comment>
<dbReference type="GO" id="GO:0009249">
    <property type="term" value="P:protein lipoylation"/>
    <property type="evidence" value="ECO:0007669"/>
    <property type="project" value="InterPro"/>
</dbReference>
<evidence type="ECO:0000313" key="12">
    <source>
        <dbReference type="Proteomes" id="UP000316887"/>
    </source>
</evidence>
<dbReference type="InterPro" id="IPR000544">
    <property type="entry name" value="Octanoyltransferase"/>
</dbReference>
<dbReference type="GO" id="GO:0033819">
    <property type="term" value="F:lipoyl(octanoyl) transferase activity"/>
    <property type="evidence" value="ECO:0007669"/>
    <property type="project" value="UniProtKB-EC"/>
</dbReference>
<sequence>MNNQQGDRPSSIEWRVSEGLIDYEYARSEMTQRVAAIAHEEAPEMVWLLQHPPLYTAGSSADKQDLLMPDRFPVYPAERGGKYTYHGPGQRIGYLMMDIKKHGHDVRRFVHSIEKWVIDSLAQFGVTAYSRPERIGIWVDTPKGEAKIGAIGIRVRRWISFHGFSLNICPDLEHFSGIVPCGISEFGVTSLQDLGKDVTMGEVDQALADRFPKFLEALQSKAPF</sequence>
<evidence type="ECO:0000256" key="8">
    <source>
        <dbReference type="PIRSR" id="PIRSR016262-2"/>
    </source>
</evidence>
<name>A0A542W239_ZYMMB</name>
<feature type="binding site" evidence="5 8">
    <location>
        <begin position="150"/>
        <end position="152"/>
    </location>
    <ligand>
        <name>substrate</name>
    </ligand>
</feature>
<dbReference type="InterPro" id="IPR004143">
    <property type="entry name" value="BPL_LPL_catalytic"/>
</dbReference>
<dbReference type="Gene3D" id="3.30.930.10">
    <property type="entry name" value="Bira Bifunctional Protein, Domain 2"/>
    <property type="match status" value="1"/>
</dbReference>
<evidence type="ECO:0000256" key="3">
    <source>
        <dbReference type="ARBA" id="ARBA00023315"/>
    </source>
</evidence>
<feature type="site" description="Lowers pKa of active site Cys" evidence="5 9">
    <location>
        <position position="147"/>
    </location>
</feature>
<dbReference type="UniPathway" id="UPA00538">
    <property type="reaction ID" value="UER00592"/>
</dbReference>